<name>A0ACC0JN24_CHOFU</name>
<protein>
    <submittedName>
        <fullName evidence="1">Uncharacterized protein</fullName>
    </submittedName>
</protein>
<dbReference type="Proteomes" id="UP001064048">
    <property type="component" value="Chromosome 19"/>
</dbReference>
<gene>
    <name evidence="1" type="ORF">MSG28_011351</name>
</gene>
<accession>A0ACC0JN24</accession>
<dbReference type="EMBL" id="CM046119">
    <property type="protein sequence ID" value="KAI8425525.1"/>
    <property type="molecule type" value="Genomic_DNA"/>
</dbReference>
<reference evidence="1 2" key="1">
    <citation type="journal article" date="2022" name="Genome Biol. Evol.">
        <title>The Spruce Budworm Genome: Reconstructing the Evolutionary History of Antifreeze Proteins.</title>
        <authorList>
            <person name="Beliveau C."/>
            <person name="Gagne P."/>
            <person name="Picq S."/>
            <person name="Vernygora O."/>
            <person name="Keeling C.I."/>
            <person name="Pinkney K."/>
            <person name="Doucet D."/>
            <person name="Wen F."/>
            <person name="Johnston J.S."/>
            <person name="Maaroufi H."/>
            <person name="Boyle B."/>
            <person name="Laroche J."/>
            <person name="Dewar K."/>
            <person name="Juretic N."/>
            <person name="Blackburn G."/>
            <person name="Nisole A."/>
            <person name="Brunet B."/>
            <person name="Brandao M."/>
            <person name="Lumley L."/>
            <person name="Duan J."/>
            <person name="Quan G."/>
            <person name="Lucarotti C.J."/>
            <person name="Roe A.D."/>
            <person name="Sperling F.A.H."/>
            <person name="Levesque R.C."/>
            <person name="Cusson M."/>
        </authorList>
    </citation>
    <scope>NUCLEOTIDE SEQUENCE [LARGE SCALE GENOMIC DNA]</scope>
    <source>
        <strain evidence="1">Glfc:IPQL:Cfum</strain>
    </source>
</reference>
<evidence type="ECO:0000313" key="2">
    <source>
        <dbReference type="Proteomes" id="UP001064048"/>
    </source>
</evidence>
<keyword evidence="2" id="KW-1185">Reference proteome</keyword>
<proteinExistence type="predicted"/>
<sequence length="480" mass="53520">MPCTSQFISCRKHQRLSHKMSEAERKPSPILLQCTVGYTSVLLLQLKKMRLSTEQESWIASMLAATMVLGILLTAPTMRRGRKVALQVVSLLHITSWIVISFAPNYEVLLVGRGIQGAALGLFMSISGIIIGEYTSPKHRGSFLATLSFGQAVGISSVHICGSFVTWQHTALLFSFLPLISFIITIFLPESPSWLALEERYEDCKNTFRRLRGCDEEEELKKMIEARQLDTRTNGSAMKTLRSLRKREVYISLILGALMYNIAIVSGATTLASFLNETIPVIISDNCYMPAWMVFCDGVRLISNGIGLFVVGRMRRRVMLFSSGALCVIAYLAQAGYIYAKAAKIIQEVLWLPIVLLTLHISTIGLGVMLIPMMIIGEIYPLEHRSLCSAVTNCYLVVCMFAILKTFAGMKVSIGLEGAYLVYAVIVALALVVSWFILPETKGRTLQEIEEYFRRKPTAEPEDINELKPLKSPEQKEVAL</sequence>
<evidence type="ECO:0000313" key="1">
    <source>
        <dbReference type="EMBL" id="KAI8425525.1"/>
    </source>
</evidence>
<comment type="caution">
    <text evidence="1">The sequence shown here is derived from an EMBL/GenBank/DDBJ whole genome shotgun (WGS) entry which is preliminary data.</text>
</comment>
<organism evidence="1 2">
    <name type="scientific">Choristoneura fumiferana</name>
    <name type="common">Spruce budworm moth</name>
    <name type="synonym">Archips fumiferana</name>
    <dbReference type="NCBI Taxonomy" id="7141"/>
    <lineage>
        <taxon>Eukaryota</taxon>
        <taxon>Metazoa</taxon>
        <taxon>Ecdysozoa</taxon>
        <taxon>Arthropoda</taxon>
        <taxon>Hexapoda</taxon>
        <taxon>Insecta</taxon>
        <taxon>Pterygota</taxon>
        <taxon>Neoptera</taxon>
        <taxon>Endopterygota</taxon>
        <taxon>Lepidoptera</taxon>
        <taxon>Glossata</taxon>
        <taxon>Ditrysia</taxon>
        <taxon>Tortricoidea</taxon>
        <taxon>Tortricidae</taxon>
        <taxon>Tortricinae</taxon>
        <taxon>Choristoneura</taxon>
    </lineage>
</organism>